<dbReference type="SUPFAM" id="SSF53474">
    <property type="entry name" value="alpha/beta-Hydrolases"/>
    <property type="match status" value="1"/>
</dbReference>
<comment type="caution">
    <text evidence="7">The sequence shown here is derived from an EMBL/GenBank/DDBJ whole genome shotgun (WGS) entry which is preliminary data.</text>
</comment>
<dbReference type="PANTHER" id="PTHR11802:SF131">
    <property type="entry name" value="CARBOXYPEPTIDASE"/>
    <property type="match status" value="1"/>
</dbReference>
<proteinExistence type="inferred from homology"/>
<keyword evidence="5" id="KW-0325">Glycoprotein</keyword>
<evidence type="ECO:0000256" key="1">
    <source>
        <dbReference type="ARBA" id="ARBA00009431"/>
    </source>
</evidence>
<name>A0A139IMT1_9PEZI</name>
<evidence type="ECO:0000256" key="3">
    <source>
        <dbReference type="ARBA" id="ARBA00022670"/>
    </source>
</evidence>
<dbReference type="PROSITE" id="PS00131">
    <property type="entry name" value="CARBOXYPEPT_SER_SER"/>
    <property type="match status" value="1"/>
</dbReference>
<dbReference type="EMBL" id="LFZO01000047">
    <property type="protein sequence ID" value="KXT15970.1"/>
    <property type="molecule type" value="Genomic_DNA"/>
</dbReference>
<comment type="similarity">
    <text evidence="1 6">Belongs to the peptidase S10 family.</text>
</comment>
<keyword evidence="4 6" id="KW-0378">Hydrolase</keyword>
<evidence type="ECO:0000313" key="7">
    <source>
        <dbReference type="EMBL" id="KXT15970.1"/>
    </source>
</evidence>
<keyword evidence="6" id="KW-0732">Signal</keyword>
<organism evidence="7 8">
    <name type="scientific">Pseudocercospora musae</name>
    <dbReference type="NCBI Taxonomy" id="113226"/>
    <lineage>
        <taxon>Eukaryota</taxon>
        <taxon>Fungi</taxon>
        <taxon>Dikarya</taxon>
        <taxon>Ascomycota</taxon>
        <taxon>Pezizomycotina</taxon>
        <taxon>Dothideomycetes</taxon>
        <taxon>Dothideomycetidae</taxon>
        <taxon>Mycosphaerellales</taxon>
        <taxon>Mycosphaerellaceae</taxon>
        <taxon>Pseudocercospora</taxon>
    </lineage>
</organism>
<dbReference type="Pfam" id="PF00450">
    <property type="entry name" value="Peptidase_S10"/>
    <property type="match status" value="1"/>
</dbReference>
<accession>A0A139IMT1</accession>
<keyword evidence="3 6" id="KW-0645">Protease</keyword>
<evidence type="ECO:0000313" key="8">
    <source>
        <dbReference type="Proteomes" id="UP000073492"/>
    </source>
</evidence>
<gene>
    <name evidence="7" type="ORF">AC579_1446</name>
</gene>
<dbReference type="Proteomes" id="UP000073492">
    <property type="component" value="Unassembled WGS sequence"/>
</dbReference>
<dbReference type="EC" id="3.4.16.-" evidence="6"/>
<evidence type="ECO:0000256" key="6">
    <source>
        <dbReference type="RuleBase" id="RU361156"/>
    </source>
</evidence>
<feature type="signal peptide" evidence="6">
    <location>
        <begin position="1"/>
        <end position="22"/>
    </location>
</feature>
<evidence type="ECO:0000256" key="2">
    <source>
        <dbReference type="ARBA" id="ARBA00022645"/>
    </source>
</evidence>
<dbReference type="InterPro" id="IPR001563">
    <property type="entry name" value="Peptidase_S10"/>
</dbReference>
<dbReference type="GO" id="GO:0000324">
    <property type="term" value="C:fungal-type vacuole"/>
    <property type="evidence" value="ECO:0007669"/>
    <property type="project" value="TreeGrafter"/>
</dbReference>
<dbReference type="PANTHER" id="PTHR11802">
    <property type="entry name" value="SERINE PROTEASE FAMILY S10 SERINE CARBOXYPEPTIDASE"/>
    <property type="match status" value="1"/>
</dbReference>
<dbReference type="PRINTS" id="PR00724">
    <property type="entry name" value="CRBOXYPTASEC"/>
</dbReference>
<reference evidence="7 8" key="1">
    <citation type="submission" date="2015-07" db="EMBL/GenBank/DDBJ databases">
        <title>Comparative genomics of the Sigatoka disease complex on banana suggests a link between parallel evolutionary changes in Pseudocercospora fijiensis and Pseudocercospora eumusae and increased virulence on the banana host.</title>
        <authorList>
            <person name="Chang T.-C."/>
            <person name="Salvucci A."/>
            <person name="Crous P.W."/>
            <person name="Stergiopoulos I."/>
        </authorList>
    </citation>
    <scope>NUCLEOTIDE SEQUENCE [LARGE SCALE GENOMIC DNA]</scope>
    <source>
        <strain evidence="7 8">CBS 116634</strain>
    </source>
</reference>
<keyword evidence="8" id="KW-1185">Reference proteome</keyword>
<evidence type="ECO:0000256" key="5">
    <source>
        <dbReference type="ARBA" id="ARBA00023180"/>
    </source>
</evidence>
<evidence type="ECO:0000256" key="4">
    <source>
        <dbReference type="ARBA" id="ARBA00022801"/>
    </source>
</evidence>
<feature type="chain" id="PRO_5007230315" description="Carboxypeptidase" evidence="6">
    <location>
        <begin position="23"/>
        <end position="633"/>
    </location>
</feature>
<protein>
    <recommendedName>
        <fullName evidence="6">Carboxypeptidase</fullName>
        <ecNumber evidence="6">3.4.16.-</ecNumber>
    </recommendedName>
</protein>
<dbReference type="InterPro" id="IPR029058">
    <property type="entry name" value="AB_hydrolase_fold"/>
</dbReference>
<keyword evidence="2 6" id="KW-0121">Carboxypeptidase</keyword>
<sequence length="633" mass="69211">MAGISRLFTVTILLLCLQYCAASLGSSFQRSSKIPNVKRQYFPKSATNVTTIKTPTGVTIRYKKPGEHGVCETTPGVGSYSGYIDLAPNVHVFFWFFESRRDPANDDFTLWLNGGPGSDSLIGLFTELGPCRINEDLETFVNPHSWSNVSNMLFLSQPVGVGFSNQGVREGAQPGYAGSYINLTQAEQLNLTEGIGTWPLLDPLNVGEIDTTDLAATAAWHVLQGFLSGLPQLAGNRATTPKTFNLWTESYGGHYGPAFFNFFYSQNVKIKNGSLPGYEMSFKSLGIINGIIDERYQVLSYPEFALNNSYGIKLYNESVYMAAKLMATYPLYGCLDQIDTCIQAAQDLPGGYVGGKITNLAAQFPNIAGQCPFYVNRDHLANSFYAAICTEAGDICRDGVESLYYGIGDRGAYDIRHPSNDPTPDFVSMDAYLNQAHVQNAIGVSLNYTEASGDIYGQFQETGDFIYPNFKKDLESILDSGVRVVLPYGDADYICNWFGGEKVSLAMNYTYSKEFNAAGYEPFVWSEANIEAGEVREYGNFSFIRIYESGHTIPFYQPGPSLTFFKRAISGVDIAQGIKPVTANLTSNGPPNATHTESFVSIPTDTNSAVLSAYAASLYATYSSLVVAPEPTG</sequence>
<dbReference type="GO" id="GO:0006508">
    <property type="term" value="P:proteolysis"/>
    <property type="evidence" value="ECO:0007669"/>
    <property type="project" value="UniProtKB-KW"/>
</dbReference>
<dbReference type="OrthoDB" id="443318at2759"/>
<dbReference type="AlphaFoldDB" id="A0A139IMT1"/>
<dbReference type="InterPro" id="IPR018202">
    <property type="entry name" value="Ser_caboxypep_ser_AS"/>
</dbReference>
<dbReference type="Gene3D" id="3.40.50.1820">
    <property type="entry name" value="alpha/beta hydrolase"/>
    <property type="match status" value="1"/>
</dbReference>
<dbReference type="GO" id="GO:0004185">
    <property type="term" value="F:serine-type carboxypeptidase activity"/>
    <property type="evidence" value="ECO:0007669"/>
    <property type="project" value="UniProtKB-UniRule"/>
</dbReference>